<dbReference type="Proteomes" id="UP000184447">
    <property type="component" value="Unassembled WGS sequence"/>
</dbReference>
<keyword evidence="2" id="KW-1185">Reference proteome</keyword>
<proteinExistence type="predicted"/>
<accession>A0A1M5S6V2</accession>
<name>A0A1M5S6V2_9CLOT</name>
<evidence type="ECO:0000313" key="2">
    <source>
        <dbReference type="Proteomes" id="UP000184447"/>
    </source>
</evidence>
<reference evidence="1 2" key="1">
    <citation type="submission" date="2016-11" db="EMBL/GenBank/DDBJ databases">
        <authorList>
            <person name="Jaros S."/>
            <person name="Januszkiewicz K."/>
            <person name="Wedrychowicz H."/>
        </authorList>
    </citation>
    <scope>NUCLEOTIDE SEQUENCE [LARGE SCALE GENOMIC DNA]</scope>
    <source>
        <strain evidence="1 2">DSM 8605</strain>
    </source>
</reference>
<protein>
    <submittedName>
        <fullName evidence="1">Uncharacterized protein</fullName>
    </submittedName>
</protein>
<organism evidence="1 2">
    <name type="scientific">Clostridium grantii DSM 8605</name>
    <dbReference type="NCBI Taxonomy" id="1121316"/>
    <lineage>
        <taxon>Bacteria</taxon>
        <taxon>Bacillati</taxon>
        <taxon>Bacillota</taxon>
        <taxon>Clostridia</taxon>
        <taxon>Eubacteriales</taxon>
        <taxon>Clostridiaceae</taxon>
        <taxon>Clostridium</taxon>
    </lineage>
</organism>
<gene>
    <name evidence="1" type="ORF">SAMN02745207_00791</name>
</gene>
<evidence type="ECO:0000313" key="1">
    <source>
        <dbReference type="EMBL" id="SHH34362.1"/>
    </source>
</evidence>
<sequence>MVSSSLNKHIKDIDYNRDQLYKLPISENRNFEGLYLAINELLDKINLAIMNLKNINEKLNLVMDESGIYLWELDENKNKISFPFGRKKEIVANKFNDIYEIMDSFLDKNDKSKFLESYNHYKEGICEKISCEVASKNRAVDTKWFFIVGKRSEDNNKNIKRMRIKLMNL</sequence>
<dbReference type="STRING" id="1121316.SAMN02745207_00791"/>
<dbReference type="RefSeq" id="WP_073337138.1">
    <property type="nucleotide sequence ID" value="NZ_FQXM01000004.1"/>
</dbReference>
<dbReference type="AlphaFoldDB" id="A0A1M5S6V2"/>
<dbReference type="EMBL" id="FQXM01000004">
    <property type="protein sequence ID" value="SHH34362.1"/>
    <property type="molecule type" value="Genomic_DNA"/>
</dbReference>